<organism evidence="2 3">
    <name type="scientific">Sporothrix eucalyptigena</name>
    <dbReference type="NCBI Taxonomy" id="1812306"/>
    <lineage>
        <taxon>Eukaryota</taxon>
        <taxon>Fungi</taxon>
        <taxon>Dikarya</taxon>
        <taxon>Ascomycota</taxon>
        <taxon>Pezizomycotina</taxon>
        <taxon>Sordariomycetes</taxon>
        <taxon>Sordariomycetidae</taxon>
        <taxon>Ophiostomatales</taxon>
        <taxon>Ophiostomataceae</taxon>
        <taxon>Sporothrix</taxon>
    </lineage>
</organism>
<feature type="transmembrane region" description="Helical" evidence="1">
    <location>
        <begin position="20"/>
        <end position="38"/>
    </location>
</feature>
<feature type="transmembrane region" description="Helical" evidence="1">
    <location>
        <begin position="79"/>
        <end position="100"/>
    </location>
</feature>
<dbReference type="Proteomes" id="UP001642482">
    <property type="component" value="Unassembled WGS sequence"/>
</dbReference>
<proteinExistence type="predicted"/>
<reference evidence="2 3" key="1">
    <citation type="submission" date="2024-01" db="EMBL/GenBank/DDBJ databases">
        <authorList>
            <person name="Allen C."/>
            <person name="Tagirdzhanova G."/>
        </authorList>
    </citation>
    <scope>NUCLEOTIDE SEQUENCE [LARGE SCALE GENOMIC DNA]</scope>
</reference>
<feature type="transmembrane region" description="Helical" evidence="1">
    <location>
        <begin position="50"/>
        <end position="73"/>
    </location>
</feature>
<evidence type="ECO:0000256" key="1">
    <source>
        <dbReference type="SAM" id="Phobius"/>
    </source>
</evidence>
<evidence type="ECO:0000313" key="3">
    <source>
        <dbReference type="Proteomes" id="UP001642482"/>
    </source>
</evidence>
<comment type="caution">
    <text evidence="2">The sequence shown here is derived from an EMBL/GenBank/DDBJ whole genome shotgun (WGS) entry which is preliminary data.</text>
</comment>
<protein>
    <submittedName>
        <fullName evidence="2">Uncharacterized protein</fullName>
    </submittedName>
</protein>
<keyword evidence="3" id="KW-1185">Reference proteome</keyword>
<keyword evidence="1" id="KW-0472">Membrane</keyword>
<sequence length="101" mass="10421">MASKTAHSAPAPTVTKPASYFMPIVFAIFAVAALYLPAQGASPFVVLIRHTTIMTACAAGVARCLSVIVLHNTGKTTELGYLCTPIGLASGAVTAALILYR</sequence>
<evidence type="ECO:0000313" key="2">
    <source>
        <dbReference type="EMBL" id="CAK7211870.1"/>
    </source>
</evidence>
<dbReference type="EMBL" id="CAWUHD010000008">
    <property type="protein sequence ID" value="CAK7211870.1"/>
    <property type="molecule type" value="Genomic_DNA"/>
</dbReference>
<keyword evidence="1" id="KW-1133">Transmembrane helix</keyword>
<accession>A0ABP0AX54</accession>
<name>A0ABP0AX54_9PEZI</name>
<gene>
    <name evidence="2" type="ORF">SEUCBS140593_001311</name>
</gene>
<keyword evidence="1" id="KW-0812">Transmembrane</keyword>